<dbReference type="PANTHER" id="PTHR10434">
    <property type="entry name" value="1-ACYL-SN-GLYCEROL-3-PHOSPHATE ACYLTRANSFERASE"/>
    <property type="match status" value="1"/>
</dbReference>
<comment type="caution">
    <text evidence="5">The sequence shown here is derived from an EMBL/GenBank/DDBJ whole genome shotgun (WGS) entry which is preliminary data.</text>
</comment>
<evidence type="ECO:0000256" key="3">
    <source>
        <dbReference type="ARBA" id="ARBA00023315"/>
    </source>
</evidence>
<dbReference type="SUPFAM" id="SSF69593">
    <property type="entry name" value="Glycerol-3-phosphate (1)-acyltransferase"/>
    <property type="match status" value="1"/>
</dbReference>
<proteinExistence type="predicted"/>
<feature type="domain" description="Phospholipid/glycerol acyltransferase" evidence="4">
    <location>
        <begin position="37"/>
        <end position="159"/>
    </location>
</feature>
<protein>
    <submittedName>
        <fullName evidence="5">1-acyl-sn-glycerol-3-phosphate acyltransferase</fullName>
    </submittedName>
</protein>
<dbReference type="Proteomes" id="UP000533306">
    <property type="component" value="Unassembled WGS sequence"/>
</dbReference>
<dbReference type="Pfam" id="PF01553">
    <property type="entry name" value="Acyltransferase"/>
    <property type="match status" value="1"/>
</dbReference>
<evidence type="ECO:0000259" key="4">
    <source>
        <dbReference type="SMART" id="SM00563"/>
    </source>
</evidence>
<dbReference type="PANTHER" id="PTHR10434:SF11">
    <property type="entry name" value="1-ACYL-SN-GLYCEROL-3-PHOSPHATE ACYLTRANSFERASE"/>
    <property type="match status" value="1"/>
</dbReference>
<accession>A0A7W9S3T7</accession>
<evidence type="ECO:0000313" key="5">
    <source>
        <dbReference type="EMBL" id="MBB6013567.1"/>
    </source>
</evidence>
<dbReference type="AlphaFoldDB" id="A0A7W9S3T7"/>
<comment type="pathway">
    <text evidence="1">Lipid metabolism.</text>
</comment>
<dbReference type="InterPro" id="IPR002123">
    <property type="entry name" value="Plipid/glycerol_acylTrfase"/>
</dbReference>
<sequence length="219" mass="24486">MKAFMADLFAGVVLLFARAVTAVRAIWDENGPPRRQSVYFANHASHGDFILIWAVLPPRLRRRVRPVAGADYWLKSPLRRFIGQDVFNAVLIQRVREERDNDPIEMMAEALDEHASLIFFPEGTRNQTDLPLLPFKTGLFHLASARPDVDLVPVWIANLNRVMPKGEFVPVPLICTTTFGPPLRLQAGEDKEAFIERAQAALLALAPKAEGPKVEGNAQ</sequence>
<reference evidence="5 6" key="1">
    <citation type="submission" date="2020-08" db="EMBL/GenBank/DDBJ databases">
        <title>Genomic Encyclopedia of Type Strains, Phase IV (KMG-IV): sequencing the most valuable type-strain genomes for metagenomic binning, comparative biology and taxonomic classification.</title>
        <authorList>
            <person name="Goeker M."/>
        </authorList>
    </citation>
    <scope>NUCLEOTIDE SEQUENCE [LARGE SCALE GENOMIC DNA]</scope>
    <source>
        <strain evidence="5 6">DSM 11099</strain>
    </source>
</reference>
<name>A0A7W9S3T7_9HYPH</name>
<dbReference type="CDD" id="cd07989">
    <property type="entry name" value="LPLAT_AGPAT-like"/>
    <property type="match status" value="1"/>
</dbReference>
<organism evidence="5 6">
    <name type="scientific">Aquamicrobium lusatiense</name>
    <dbReference type="NCBI Taxonomy" id="89772"/>
    <lineage>
        <taxon>Bacteria</taxon>
        <taxon>Pseudomonadati</taxon>
        <taxon>Pseudomonadota</taxon>
        <taxon>Alphaproteobacteria</taxon>
        <taxon>Hyphomicrobiales</taxon>
        <taxon>Phyllobacteriaceae</taxon>
        <taxon>Aquamicrobium</taxon>
    </lineage>
</organism>
<evidence type="ECO:0000313" key="6">
    <source>
        <dbReference type="Proteomes" id="UP000533306"/>
    </source>
</evidence>
<keyword evidence="3 5" id="KW-0012">Acyltransferase</keyword>
<evidence type="ECO:0000256" key="1">
    <source>
        <dbReference type="ARBA" id="ARBA00005189"/>
    </source>
</evidence>
<evidence type="ECO:0000256" key="2">
    <source>
        <dbReference type="ARBA" id="ARBA00022679"/>
    </source>
</evidence>
<gene>
    <name evidence="5" type="ORF">HNR59_002956</name>
</gene>
<dbReference type="RefSeq" id="WP_183831764.1">
    <property type="nucleotide sequence ID" value="NZ_JACHEU010000002.1"/>
</dbReference>
<dbReference type="SMART" id="SM00563">
    <property type="entry name" value="PlsC"/>
    <property type="match status" value="1"/>
</dbReference>
<dbReference type="GO" id="GO:0006654">
    <property type="term" value="P:phosphatidic acid biosynthetic process"/>
    <property type="evidence" value="ECO:0007669"/>
    <property type="project" value="TreeGrafter"/>
</dbReference>
<keyword evidence="2 5" id="KW-0808">Transferase</keyword>
<dbReference type="EMBL" id="JACHEU010000002">
    <property type="protein sequence ID" value="MBB6013567.1"/>
    <property type="molecule type" value="Genomic_DNA"/>
</dbReference>
<keyword evidence="6" id="KW-1185">Reference proteome</keyword>
<dbReference type="GO" id="GO:0003841">
    <property type="term" value="F:1-acylglycerol-3-phosphate O-acyltransferase activity"/>
    <property type="evidence" value="ECO:0007669"/>
    <property type="project" value="TreeGrafter"/>
</dbReference>